<proteinExistence type="inferred from homology"/>
<comment type="similarity">
    <text evidence="4">Belongs to the L/F-transferase family.</text>
</comment>
<dbReference type="AlphaFoldDB" id="A0A7H0H3N6"/>
<comment type="function">
    <text evidence="4">Functions in the N-end rule pathway of protein degradation where it conjugates Leu, Phe and, less efficiently, Met from aminoacyl-tRNAs to the N-termini of proteins containing an N-terminal arginine or lysine.</text>
</comment>
<dbReference type="GO" id="GO:0008914">
    <property type="term" value="F:leucyl-tRNA--protein transferase activity"/>
    <property type="evidence" value="ECO:0007669"/>
    <property type="project" value="UniProtKB-UniRule"/>
</dbReference>
<keyword evidence="2 4" id="KW-0808">Transferase</keyword>
<dbReference type="PANTHER" id="PTHR30098">
    <property type="entry name" value="LEUCYL/PHENYLALANYL-TRNA--PROTEIN TRANSFERASE"/>
    <property type="match status" value="1"/>
</dbReference>
<dbReference type="NCBIfam" id="TIGR00667">
    <property type="entry name" value="aat"/>
    <property type="match status" value="1"/>
</dbReference>
<dbReference type="Gene3D" id="3.30.70.3550">
    <property type="entry name" value="Leucyl/phenylalanyl-tRNA-protein transferase, N-terminal domain"/>
    <property type="match status" value="1"/>
</dbReference>
<keyword evidence="3 4" id="KW-0012">Acyltransferase</keyword>
<dbReference type="GO" id="GO:0030163">
    <property type="term" value="P:protein catabolic process"/>
    <property type="evidence" value="ECO:0007669"/>
    <property type="project" value="UniProtKB-UniRule"/>
</dbReference>
<gene>
    <name evidence="4" type="primary">aat</name>
    <name evidence="5" type="ORF">H9L22_12945</name>
</gene>
<dbReference type="InterPro" id="IPR016181">
    <property type="entry name" value="Acyl_CoA_acyltransferase"/>
</dbReference>
<evidence type="ECO:0000256" key="3">
    <source>
        <dbReference type="ARBA" id="ARBA00023315"/>
    </source>
</evidence>
<dbReference type="HAMAP" id="MF_00688">
    <property type="entry name" value="Leu_Phe_trans"/>
    <property type="match status" value="1"/>
</dbReference>
<dbReference type="EMBL" id="CP060789">
    <property type="protein sequence ID" value="QNP55152.1"/>
    <property type="molecule type" value="Genomic_DNA"/>
</dbReference>
<dbReference type="InterPro" id="IPR042221">
    <property type="entry name" value="Leu/Phe-tRNA_Trfase_N"/>
</dbReference>
<dbReference type="Gene3D" id="3.40.630.70">
    <property type="entry name" value="Leucyl/phenylalanyl-tRNA-protein transferase, C-terminal domain"/>
    <property type="match status" value="1"/>
</dbReference>
<dbReference type="Pfam" id="PF03588">
    <property type="entry name" value="Leu_Phe_trans"/>
    <property type="match status" value="1"/>
</dbReference>
<dbReference type="InterPro" id="IPR004616">
    <property type="entry name" value="Leu/Phe-tRNA_Trfase"/>
</dbReference>
<evidence type="ECO:0000313" key="6">
    <source>
        <dbReference type="Proteomes" id="UP000516117"/>
    </source>
</evidence>
<evidence type="ECO:0000313" key="5">
    <source>
        <dbReference type="EMBL" id="QNP55152.1"/>
    </source>
</evidence>
<accession>A0A7H0H3N6</accession>
<dbReference type="RefSeq" id="WP_187720288.1">
    <property type="nucleotide sequence ID" value="NZ_BAABBL010000007.1"/>
</dbReference>
<dbReference type="PANTHER" id="PTHR30098:SF2">
    <property type="entry name" value="LEUCYL_PHENYLALANYL-TRNA--PROTEIN TRANSFERASE"/>
    <property type="match status" value="1"/>
</dbReference>
<dbReference type="InterPro" id="IPR042203">
    <property type="entry name" value="Leu/Phe-tRNA_Trfase_C"/>
</dbReference>
<comment type="catalytic activity">
    <reaction evidence="4">
        <text>L-phenylalanyl-tRNA(Phe) + an N-terminal L-alpha-aminoacyl-[protein] = an N-terminal L-phenylalanyl-L-alpha-aminoacyl-[protein] + tRNA(Phe)</text>
        <dbReference type="Rhea" id="RHEA:43632"/>
        <dbReference type="Rhea" id="RHEA-COMP:9668"/>
        <dbReference type="Rhea" id="RHEA-COMP:9699"/>
        <dbReference type="Rhea" id="RHEA-COMP:10636"/>
        <dbReference type="Rhea" id="RHEA-COMP:10637"/>
        <dbReference type="ChEBI" id="CHEBI:78442"/>
        <dbReference type="ChEBI" id="CHEBI:78531"/>
        <dbReference type="ChEBI" id="CHEBI:78597"/>
        <dbReference type="ChEBI" id="CHEBI:83561"/>
        <dbReference type="EC" id="2.3.2.6"/>
    </reaction>
</comment>
<keyword evidence="1 4" id="KW-0963">Cytoplasm</keyword>
<dbReference type="GO" id="GO:0005737">
    <property type="term" value="C:cytoplasm"/>
    <property type="evidence" value="ECO:0007669"/>
    <property type="project" value="UniProtKB-SubCell"/>
</dbReference>
<sequence>MVGTLFGSPGDWPRHDLIGFSHEFAAPLALEGYRCGVFPMPLDGVDMGWWSPMRRGLLPPRGLRVTRSLRQSARRYTTTVDAAFPDVIARCADPARPDGWIDTRIRTAFTALHHAGWAHSVEVWDGDVLVGGLYGVHTGGLFAGESMFHDPVRGRDASKVALLRLAVELAAVEVDLLDVQWLTEHLGSLGAYEVPREEYLRRLTAALERPTRPWERPDRMGGQRLLAEWGAVRQA</sequence>
<dbReference type="Proteomes" id="UP000516117">
    <property type="component" value="Chromosome"/>
</dbReference>
<evidence type="ECO:0000256" key="1">
    <source>
        <dbReference type="ARBA" id="ARBA00022490"/>
    </source>
</evidence>
<comment type="catalytic activity">
    <reaction evidence="4">
        <text>N-terminal L-lysyl-[protein] + L-leucyl-tRNA(Leu) = N-terminal L-leucyl-L-lysyl-[protein] + tRNA(Leu) + H(+)</text>
        <dbReference type="Rhea" id="RHEA:12340"/>
        <dbReference type="Rhea" id="RHEA-COMP:9613"/>
        <dbReference type="Rhea" id="RHEA-COMP:9622"/>
        <dbReference type="Rhea" id="RHEA-COMP:12670"/>
        <dbReference type="Rhea" id="RHEA-COMP:12671"/>
        <dbReference type="ChEBI" id="CHEBI:15378"/>
        <dbReference type="ChEBI" id="CHEBI:65249"/>
        <dbReference type="ChEBI" id="CHEBI:78442"/>
        <dbReference type="ChEBI" id="CHEBI:78494"/>
        <dbReference type="ChEBI" id="CHEBI:133043"/>
        <dbReference type="EC" id="2.3.2.6"/>
    </reaction>
</comment>
<organism evidence="5 6">
    <name type="scientific">Tessaracoccus defluvii</name>
    <dbReference type="NCBI Taxonomy" id="1285901"/>
    <lineage>
        <taxon>Bacteria</taxon>
        <taxon>Bacillati</taxon>
        <taxon>Actinomycetota</taxon>
        <taxon>Actinomycetes</taxon>
        <taxon>Propionibacteriales</taxon>
        <taxon>Propionibacteriaceae</taxon>
        <taxon>Tessaracoccus</taxon>
    </lineage>
</organism>
<name>A0A7H0H3N6_9ACTN</name>
<evidence type="ECO:0000256" key="4">
    <source>
        <dbReference type="HAMAP-Rule" id="MF_00688"/>
    </source>
</evidence>
<comment type="catalytic activity">
    <reaction evidence="4">
        <text>N-terminal L-arginyl-[protein] + L-leucyl-tRNA(Leu) = N-terminal L-leucyl-L-arginyl-[protein] + tRNA(Leu) + H(+)</text>
        <dbReference type="Rhea" id="RHEA:50416"/>
        <dbReference type="Rhea" id="RHEA-COMP:9613"/>
        <dbReference type="Rhea" id="RHEA-COMP:9622"/>
        <dbReference type="Rhea" id="RHEA-COMP:12672"/>
        <dbReference type="Rhea" id="RHEA-COMP:12673"/>
        <dbReference type="ChEBI" id="CHEBI:15378"/>
        <dbReference type="ChEBI" id="CHEBI:64719"/>
        <dbReference type="ChEBI" id="CHEBI:78442"/>
        <dbReference type="ChEBI" id="CHEBI:78494"/>
        <dbReference type="ChEBI" id="CHEBI:133044"/>
        <dbReference type="EC" id="2.3.2.6"/>
    </reaction>
</comment>
<keyword evidence="6" id="KW-1185">Reference proteome</keyword>
<dbReference type="EC" id="2.3.2.6" evidence="4"/>
<evidence type="ECO:0000256" key="2">
    <source>
        <dbReference type="ARBA" id="ARBA00022679"/>
    </source>
</evidence>
<dbReference type="KEGG" id="tdf:H9L22_12945"/>
<dbReference type="SUPFAM" id="SSF55729">
    <property type="entry name" value="Acyl-CoA N-acyltransferases (Nat)"/>
    <property type="match status" value="1"/>
</dbReference>
<reference evidence="5 6" key="1">
    <citation type="submission" date="2020-08" db="EMBL/GenBank/DDBJ databases">
        <title>Genome sequence of Tessaracoccus defluvii JCM 17540T.</title>
        <authorList>
            <person name="Hyun D.-W."/>
            <person name="Bae J.-W."/>
        </authorList>
    </citation>
    <scope>NUCLEOTIDE SEQUENCE [LARGE SCALE GENOMIC DNA]</scope>
    <source>
        <strain evidence="5 6">JCM 17540</strain>
    </source>
</reference>
<comment type="subcellular location">
    <subcellularLocation>
        <location evidence="4">Cytoplasm</location>
    </subcellularLocation>
</comment>
<protein>
    <recommendedName>
        <fullName evidence="4">Leucyl/phenylalanyl-tRNA--protein transferase</fullName>
        <ecNumber evidence="4">2.3.2.6</ecNumber>
    </recommendedName>
    <alternativeName>
        <fullName evidence="4">L/F-transferase</fullName>
    </alternativeName>
    <alternativeName>
        <fullName evidence="4">Leucyltransferase</fullName>
    </alternativeName>
    <alternativeName>
        <fullName evidence="4">Phenyalanyltransferase</fullName>
    </alternativeName>
</protein>